<dbReference type="VEuPathDB" id="FungiDB:UREG_00627"/>
<dbReference type="InParanoid" id="C4JKT1"/>
<dbReference type="Proteomes" id="UP000002058">
    <property type="component" value="Unassembled WGS sequence"/>
</dbReference>
<sequence length="121" mass="13169">MARLDLSANLSSQPIPIMLRINALTSTPILLSPNATYATILGQLQKEVYARAPEITEGFSFDGLYIEWDRTSGASLTFPPSSALDRDNLVATLGLLKARPGRDVLCLKVRVSTPDVKLQLV</sequence>
<name>C4JKT1_UNCRE</name>
<keyword evidence="2" id="KW-1185">Reference proteome</keyword>
<gene>
    <name evidence="1" type="ORF">UREG_00627</name>
</gene>
<evidence type="ECO:0000313" key="1">
    <source>
        <dbReference type="EMBL" id="EEP75780.1"/>
    </source>
</evidence>
<reference evidence="2" key="1">
    <citation type="journal article" date="2009" name="Genome Res.">
        <title>Comparative genomic analyses of the human fungal pathogens Coccidioides and their relatives.</title>
        <authorList>
            <person name="Sharpton T.J."/>
            <person name="Stajich J.E."/>
            <person name="Rounsley S.D."/>
            <person name="Gardner M.J."/>
            <person name="Wortman J.R."/>
            <person name="Jordar V.S."/>
            <person name="Maiti R."/>
            <person name="Kodira C.D."/>
            <person name="Neafsey D.E."/>
            <person name="Zeng Q."/>
            <person name="Hung C.-Y."/>
            <person name="McMahan C."/>
            <person name="Muszewska A."/>
            <person name="Grynberg M."/>
            <person name="Mandel M.A."/>
            <person name="Kellner E.M."/>
            <person name="Barker B.M."/>
            <person name="Galgiani J.N."/>
            <person name="Orbach M.J."/>
            <person name="Kirkland T.N."/>
            <person name="Cole G.T."/>
            <person name="Henn M.R."/>
            <person name="Birren B.W."/>
            <person name="Taylor J.W."/>
        </authorList>
    </citation>
    <scope>NUCLEOTIDE SEQUENCE [LARGE SCALE GENOMIC DNA]</scope>
    <source>
        <strain evidence="2">UAMH 1704</strain>
    </source>
</reference>
<accession>C4JKT1</accession>
<protein>
    <submittedName>
        <fullName evidence="1">Uncharacterized protein</fullName>
    </submittedName>
</protein>
<dbReference type="OMA" id="DGLYIEW"/>
<evidence type="ECO:0000313" key="2">
    <source>
        <dbReference type="Proteomes" id="UP000002058"/>
    </source>
</evidence>
<dbReference type="OrthoDB" id="4200817at2759"/>
<dbReference type="GeneID" id="8438648"/>
<dbReference type="AlphaFoldDB" id="C4JKT1"/>
<dbReference type="HOGENOM" id="CLU_2145143_0_0_1"/>
<organism evidence="1 2">
    <name type="scientific">Uncinocarpus reesii (strain UAMH 1704)</name>
    <dbReference type="NCBI Taxonomy" id="336963"/>
    <lineage>
        <taxon>Eukaryota</taxon>
        <taxon>Fungi</taxon>
        <taxon>Dikarya</taxon>
        <taxon>Ascomycota</taxon>
        <taxon>Pezizomycotina</taxon>
        <taxon>Eurotiomycetes</taxon>
        <taxon>Eurotiomycetidae</taxon>
        <taxon>Onygenales</taxon>
        <taxon>Onygenaceae</taxon>
        <taxon>Uncinocarpus</taxon>
    </lineage>
</organism>
<dbReference type="EMBL" id="CH476615">
    <property type="protein sequence ID" value="EEP75780.1"/>
    <property type="molecule type" value="Genomic_DNA"/>
</dbReference>
<dbReference type="KEGG" id="ure:UREG_00627"/>
<proteinExistence type="predicted"/>
<dbReference type="RefSeq" id="XP_002541113.1">
    <property type="nucleotide sequence ID" value="XM_002541067.1"/>
</dbReference>